<dbReference type="InterPro" id="IPR050346">
    <property type="entry name" value="FMO-like"/>
</dbReference>
<comment type="similarity">
    <text evidence="1">Belongs to the FMO family.</text>
</comment>
<dbReference type="GO" id="GO:0004499">
    <property type="term" value="F:N,N-dimethylaniline monooxygenase activity"/>
    <property type="evidence" value="ECO:0007669"/>
    <property type="project" value="InterPro"/>
</dbReference>
<keyword evidence="4" id="KW-0560">Oxidoreductase</keyword>
<dbReference type="InterPro" id="IPR020946">
    <property type="entry name" value="Flavin_mOase-like"/>
</dbReference>
<accession>A0A7S3VE40</accession>
<evidence type="ECO:0000256" key="3">
    <source>
        <dbReference type="ARBA" id="ARBA00022827"/>
    </source>
</evidence>
<keyword evidence="2" id="KW-0285">Flavoprotein</keyword>
<name>A0A7S3VE40_9STRA</name>
<feature type="compositionally biased region" description="Low complexity" evidence="5">
    <location>
        <begin position="14"/>
        <end position="25"/>
    </location>
</feature>
<dbReference type="PANTHER" id="PTHR23023">
    <property type="entry name" value="DIMETHYLANILINE MONOOXYGENASE"/>
    <property type="match status" value="1"/>
</dbReference>
<evidence type="ECO:0000256" key="4">
    <source>
        <dbReference type="ARBA" id="ARBA00023002"/>
    </source>
</evidence>
<dbReference type="PROSITE" id="PS51257">
    <property type="entry name" value="PROKAR_LIPOPROTEIN"/>
    <property type="match status" value="1"/>
</dbReference>
<dbReference type="AlphaFoldDB" id="A0A7S3VE40"/>
<evidence type="ECO:0000256" key="1">
    <source>
        <dbReference type="ARBA" id="ARBA00009183"/>
    </source>
</evidence>
<dbReference type="SUPFAM" id="SSF51905">
    <property type="entry name" value="FAD/NAD(P)-binding domain"/>
    <property type="match status" value="1"/>
</dbReference>
<sequence length="585" mass="66710">MKLKEEDVDASLTSPSSESSGDVSSCPTVAVIGCGPAGMFFLHAMAARRKQFEEANDTKSLKKMPNVTCYEMSSSPGGVWRTADPSNEGGKARNTNMYQALWTNANSGNIEFFDYTFLDHFGKPMPLFLPRKHVLEYMIARATQHEDIFQHVKFNTTVKSVTYDKDMKKFVVVNVDANEEETTDYFDKCLWASGINGKPNFVKSVNNKLKEGKYEGTVIHSSQMDKIGADVKGKRILMIGDNYSAEDLALQCIKLGAERIFVTSRQCFGIVNGHVSWPEDRVEILRYSTVDGVKKGSGTTILTKGSHAGRKKGLGKHEIEDVAIIIFCTGYKPNIDILDRSLKPFLEGDDYDDWDSDEDEYGWEVDADWRMKPNLLTPYLGHVEPSDELEPNSDFVQESMYKRVNIENTNMLYLFENSIYPLLDIDIASHYCVRLVLNEIKLPTKEEMHEENRLQLLNAMDAPSQRFEIDSEYRKAVIERIDWDEFELEHELTLSWQTYGVECLAMSTDDANYPLPFRGENGEFTEAGKKMMQHCLLDVQSRWDIPKEDASWRTFRDTDTTKYTSMITGTKPISLKGRWIDIDED</sequence>
<protein>
    <submittedName>
        <fullName evidence="6">Uncharacterized protein</fullName>
    </submittedName>
</protein>
<reference evidence="6" key="1">
    <citation type="submission" date="2021-01" db="EMBL/GenBank/DDBJ databases">
        <authorList>
            <person name="Corre E."/>
            <person name="Pelletier E."/>
            <person name="Niang G."/>
            <person name="Scheremetjew M."/>
            <person name="Finn R."/>
            <person name="Kale V."/>
            <person name="Holt S."/>
            <person name="Cochrane G."/>
            <person name="Meng A."/>
            <person name="Brown T."/>
            <person name="Cohen L."/>
        </authorList>
    </citation>
    <scope>NUCLEOTIDE SEQUENCE</scope>
    <source>
        <strain evidence="6">MM31A-1</strain>
    </source>
</reference>
<dbReference type="Pfam" id="PF00743">
    <property type="entry name" value="FMO-like"/>
    <property type="match status" value="1"/>
</dbReference>
<dbReference type="InterPro" id="IPR036188">
    <property type="entry name" value="FAD/NAD-bd_sf"/>
</dbReference>
<gene>
    <name evidence="6" type="ORF">CDEB00056_LOCUS20072</name>
</gene>
<evidence type="ECO:0000313" key="6">
    <source>
        <dbReference type="EMBL" id="CAE0475219.1"/>
    </source>
</evidence>
<evidence type="ECO:0000256" key="5">
    <source>
        <dbReference type="SAM" id="MobiDB-lite"/>
    </source>
</evidence>
<dbReference type="GO" id="GO:0050661">
    <property type="term" value="F:NADP binding"/>
    <property type="evidence" value="ECO:0007669"/>
    <property type="project" value="InterPro"/>
</dbReference>
<feature type="region of interest" description="Disordered" evidence="5">
    <location>
        <begin position="1"/>
        <end position="25"/>
    </location>
</feature>
<proteinExistence type="inferred from homology"/>
<keyword evidence="3" id="KW-0274">FAD</keyword>
<evidence type="ECO:0000256" key="2">
    <source>
        <dbReference type="ARBA" id="ARBA00022630"/>
    </source>
</evidence>
<dbReference type="GO" id="GO:0050660">
    <property type="term" value="F:flavin adenine dinucleotide binding"/>
    <property type="evidence" value="ECO:0007669"/>
    <property type="project" value="InterPro"/>
</dbReference>
<dbReference type="Gene3D" id="3.50.50.60">
    <property type="entry name" value="FAD/NAD(P)-binding domain"/>
    <property type="match status" value="2"/>
</dbReference>
<organism evidence="6">
    <name type="scientific">Chaetoceros debilis</name>
    <dbReference type="NCBI Taxonomy" id="122233"/>
    <lineage>
        <taxon>Eukaryota</taxon>
        <taxon>Sar</taxon>
        <taxon>Stramenopiles</taxon>
        <taxon>Ochrophyta</taxon>
        <taxon>Bacillariophyta</taxon>
        <taxon>Coscinodiscophyceae</taxon>
        <taxon>Chaetocerotophycidae</taxon>
        <taxon>Chaetocerotales</taxon>
        <taxon>Chaetocerotaceae</taxon>
        <taxon>Chaetoceros</taxon>
    </lineage>
</organism>
<dbReference type="EMBL" id="HBIO01026141">
    <property type="protein sequence ID" value="CAE0475219.1"/>
    <property type="molecule type" value="Transcribed_RNA"/>
</dbReference>